<sequence>MSAPLPPLPPAPAVDDNDVIPGGRNMVDILVDDHHQISALCDRLRESLADASAASAIAEVLVAMLSRHLSVEEQYLYPTARSVLRDGEHLAAQELAEDAEMLLTLKQLHGSAPDDPAYATLVATVSRQHRRHAMRASEEIFPRLRARCSENELIRLGNRVEIAHEAAPTRPHPATPVTPPVNKVLDPAVGVVDKVRDIIAGRTTWPEDL</sequence>
<organism evidence="2 3">
    <name type="scientific">Planosporangium mesophilum</name>
    <dbReference type="NCBI Taxonomy" id="689768"/>
    <lineage>
        <taxon>Bacteria</taxon>
        <taxon>Bacillati</taxon>
        <taxon>Actinomycetota</taxon>
        <taxon>Actinomycetes</taxon>
        <taxon>Micromonosporales</taxon>
        <taxon>Micromonosporaceae</taxon>
        <taxon>Planosporangium</taxon>
    </lineage>
</organism>
<evidence type="ECO:0000313" key="3">
    <source>
        <dbReference type="Proteomes" id="UP000599074"/>
    </source>
</evidence>
<comment type="caution">
    <text evidence="2">The sequence shown here is derived from an EMBL/GenBank/DDBJ whole genome shotgun (WGS) entry which is preliminary data.</text>
</comment>
<accession>A0A8J3TAZ2</accession>
<reference evidence="2" key="1">
    <citation type="submission" date="2021-01" db="EMBL/GenBank/DDBJ databases">
        <title>Whole genome shotgun sequence of Planosporangium mesophilum NBRC 109066.</title>
        <authorList>
            <person name="Komaki H."/>
            <person name="Tamura T."/>
        </authorList>
    </citation>
    <scope>NUCLEOTIDE SEQUENCE</scope>
    <source>
        <strain evidence="2">NBRC 109066</strain>
    </source>
</reference>
<feature type="domain" description="Hemerythrin-like" evidence="1">
    <location>
        <begin position="26"/>
        <end position="144"/>
    </location>
</feature>
<evidence type="ECO:0000259" key="1">
    <source>
        <dbReference type="Pfam" id="PF01814"/>
    </source>
</evidence>
<dbReference type="Gene3D" id="1.20.120.520">
    <property type="entry name" value="nmb1532 protein domain like"/>
    <property type="match status" value="1"/>
</dbReference>
<name>A0A8J3TAZ2_9ACTN</name>
<dbReference type="PANTHER" id="PTHR35585">
    <property type="entry name" value="HHE DOMAIN PROTEIN (AFU_ORTHOLOGUE AFUA_4G00730)"/>
    <property type="match status" value="1"/>
</dbReference>
<dbReference type="Pfam" id="PF01814">
    <property type="entry name" value="Hemerythrin"/>
    <property type="match status" value="1"/>
</dbReference>
<protein>
    <submittedName>
        <fullName evidence="2">Hemerythrin</fullName>
    </submittedName>
</protein>
<dbReference type="PANTHER" id="PTHR35585:SF1">
    <property type="entry name" value="HHE DOMAIN PROTEIN (AFU_ORTHOLOGUE AFUA_4G00730)"/>
    <property type="match status" value="1"/>
</dbReference>
<gene>
    <name evidence="2" type="ORF">Pme01_21140</name>
</gene>
<dbReference type="InterPro" id="IPR012312">
    <property type="entry name" value="Hemerythrin-like"/>
</dbReference>
<dbReference type="AlphaFoldDB" id="A0A8J3TAZ2"/>
<dbReference type="EMBL" id="BOON01000018">
    <property type="protein sequence ID" value="GII22517.1"/>
    <property type="molecule type" value="Genomic_DNA"/>
</dbReference>
<keyword evidence="3" id="KW-1185">Reference proteome</keyword>
<proteinExistence type="predicted"/>
<dbReference type="RefSeq" id="WP_168114525.1">
    <property type="nucleotide sequence ID" value="NZ_BOON01000018.1"/>
</dbReference>
<dbReference type="Proteomes" id="UP000599074">
    <property type="component" value="Unassembled WGS sequence"/>
</dbReference>
<evidence type="ECO:0000313" key="2">
    <source>
        <dbReference type="EMBL" id="GII22517.1"/>
    </source>
</evidence>